<evidence type="ECO:0000256" key="1">
    <source>
        <dbReference type="SAM" id="Phobius"/>
    </source>
</evidence>
<feature type="transmembrane region" description="Helical" evidence="1">
    <location>
        <begin position="20"/>
        <end position="43"/>
    </location>
</feature>
<dbReference type="EMBL" id="LCRB01000002">
    <property type="protein sequence ID" value="KKW26797.1"/>
    <property type="molecule type" value="Genomic_DNA"/>
</dbReference>
<dbReference type="Proteomes" id="UP000034913">
    <property type="component" value="Unassembled WGS sequence"/>
</dbReference>
<sequence>MARRRSSAVPNIFHPRYRGVVLFAGIVIAAVILTMAIGGSGAFPVFTNPNELATDVYANERFGLQLISVTTGGSLSGPQSSATYYPSVKLINANGPLLNPYYTEGGVNTTYDALKNPQTLTINPNASELRLQFRIAPASTGNPADKTEWVTQLRNYKIWHRLTSFTKISEWFKKYMTEAVSSNTLKPLTPNAHAIENTKITSNNTSYTLPPIYLAENQFVTAGNSSRQDSLYVVRTPGVRLTPVRLIADNIFEYSIPTNKLRFVMAPVLQSRSSLAHPAIYTPADERRFIFTYSGARGSQYLLPREQWLKPTQGPLEERRIPAMTYSAGDLPGPTRWLAIQFQQPAQLPTNDSSSSQTPGVQFTTTLLANPTTIKVGETATLTAALKENGKEVASTKIGYGWNYADNTSDDRGTLSYVSPGVARFKATSAGMVKVYVNFTYQGTKYTSSAISITVNPPNRTPSTLTASLAGFQAGSIALTLSGTNLNGGFTGVSNQKPPAGAYITAEFTNHPTKTYTATQFFGNNSSLTIYDSFSGKTVKKVTYHNPLNSPATLSSTTKL</sequence>
<evidence type="ECO:0000313" key="3">
    <source>
        <dbReference type="Proteomes" id="UP000034913"/>
    </source>
</evidence>
<keyword evidence="1" id="KW-0472">Membrane</keyword>
<reference evidence="2 3" key="1">
    <citation type="journal article" date="2015" name="Nature">
        <title>rRNA introns, odd ribosomes, and small enigmatic genomes across a large radiation of phyla.</title>
        <authorList>
            <person name="Brown C.T."/>
            <person name="Hug L.A."/>
            <person name="Thomas B.C."/>
            <person name="Sharon I."/>
            <person name="Castelle C.J."/>
            <person name="Singh A."/>
            <person name="Wilkins M.J."/>
            <person name="Williams K.H."/>
            <person name="Banfield J.F."/>
        </authorList>
    </citation>
    <scope>NUCLEOTIDE SEQUENCE [LARGE SCALE GENOMIC DNA]</scope>
</reference>
<accession>A0A0G1ZFX5</accession>
<organism evidence="2 3">
    <name type="scientific">candidate division Kazan bacterium GW2011_GWB1_52_7</name>
    <dbReference type="NCBI Taxonomy" id="1620414"/>
    <lineage>
        <taxon>Bacteria</taxon>
        <taxon>Bacteria division Kazan-3B-28</taxon>
    </lineage>
</organism>
<gene>
    <name evidence="2" type="ORF">VF00_C0002G0122</name>
</gene>
<proteinExistence type="predicted"/>
<keyword evidence="1" id="KW-1133">Transmembrane helix</keyword>
<evidence type="ECO:0000313" key="2">
    <source>
        <dbReference type="EMBL" id="KKW26797.1"/>
    </source>
</evidence>
<name>A0A0G1ZFX5_UNCK3</name>
<comment type="caution">
    <text evidence="2">The sequence shown here is derived from an EMBL/GenBank/DDBJ whole genome shotgun (WGS) entry which is preliminary data.</text>
</comment>
<dbReference type="AlphaFoldDB" id="A0A0G1ZFX5"/>
<keyword evidence="1" id="KW-0812">Transmembrane</keyword>
<protein>
    <submittedName>
        <fullName evidence="2">Uncharacterized protein</fullName>
    </submittedName>
</protein>